<reference evidence="2 3" key="1">
    <citation type="journal article" date="2019" name="PLoS ONE">
        <title>Genomic analyses reveal an absence of contemporary introgressive admixture between fin whales and blue whales, despite known hybrids.</title>
        <authorList>
            <person name="Westbury M.V."/>
            <person name="Petersen B."/>
            <person name="Lorenzen E.D."/>
        </authorList>
    </citation>
    <scope>NUCLEOTIDE SEQUENCE [LARGE SCALE GENOMIC DNA]</scope>
    <source>
        <strain evidence="2">FinWhale-01</strain>
    </source>
</reference>
<feature type="compositionally biased region" description="Acidic residues" evidence="1">
    <location>
        <begin position="87"/>
        <end position="103"/>
    </location>
</feature>
<feature type="compositionally biased region" description="Basic and acidic residues" evidence="1">
    <location>
        <begin position="43"/>
        <end position="67"/>
    </location>
</feature>
<feature type="region of interest" description="Disordered" evidence="1">
    <location>
        <begin position="32"/>
        <end position="189"/>
    </location>
</feature>
<evidence type="ECO:0000256" key="1">
    <source>
        <dbReference type="SAM" id="MobiDB-lite"/>
    </source>
</evidence>
<dbReference type="Proteomes" id="UP000437017">
    <property type="component" value="Unassembled WGS sequence"/>
</dbReference>
<evidence type="ECO:0000313" key="3">
    <source>
        <dbReference type="Proteomes" id="UP000437017"/>
    </source>
</evidence>
<organism evidence="2 3">
    <name type="scientific">Balaenoptera physalus</name>
    <name type="common">Fin whale</name>
    <name type="synonym">Balaena physalus</name>
    <dbReference type="NCBI Taxonomy" id="9770"/>
    <lineage>
        <taxon>Eukaryota</taxon>
        <taxon>Metazoa</taxon>
        <taxon>Chordata</taxon>
        <taxon>Craniata</taxon>
        <taxon>Vertebrata</taxon>
        <taxon>Euteleostomi</taxon>
        <taxon>Mammalia</taxon>
        <taxon>Eutheria</taxon>
        <taxon>Laurasiatheria</taxon>
        <taxon>Artiodactyla</taxon>
        <taxon>Whippomorpha</taxon>
        <taxon>Cetacea</taxon>
        <taxon>Mysticeti</taxon>
        <taxon>Balaenopteridae</taxon>
        <taxon>Balaenoptera</taxon>
    </lineage>
</organism>
<feature type="compositionally biased region" description="Basic and acidic residues" evidence="1">
    <location>
        <begin position="127"/>
        <end position="136"/>
    </location>
</feature>
<evidence type="ECO:0000313" key="2">
    <source>
        <dbReference type="EMBL" id="KAB0395087.1"/>
    </source>
</evidence>
<sequence>MSLSVQKTGVKDMLQIRYHQTAHQSRFIRDARPGAQRVSLIEKSSDQRNEETEGSTEHSEGEIKNDGEVTAQGKDEDDEEVKIQGEMETEEDFEFEEELESDIEATAPEGEVTSPDLAYSDISPGEVARDEVGPTRRHERARRKTGLEDREAPGPSKSRGVGVISTEPSQQVSGSSEQMDQESEKPFLDTPEVGFGLWAPINVTVVLDASEIISRSSIT</sequence>
<comment type="caution">
    <text evidence="2">The sequence shown here is derived from an EMBL/GenBank/DDBJ whole genome shotgun (WGS) entry which is preliminary data.</text>
</comment>
<dbReference type="OrthoDB" id="188741at2759"/>
<accession>A0A643C4E3</accession>
<keyword evidence="3" id="KW-1185">Reference proteome</keyword>
<protein>
    <submittedName>
        <fullName evidence="2">Uncharacterized protein</fullName>
    </submittedName>
</protein>
<gene>
    <name evidence="2" type="ORF">E2I00_003448</name>
</gene>
<name>A0A643C4E3_BALPH</name>
<dbReference type="EMBL" id="SGJD01002587">
    <property type="protein sequence ID" value="KAB0395087.1"/>
    <property type="molecule type" value="Genomic_DNA"/>
</dbReference>
<feature type="compositionally biased region" description="Polar residues" evidence="1">
    <location>
        <begin position="166"/>
        <end position="178"/>
    </location>
</feature>
<proteinExistence type="predicted"/>
<dbReference type="AlphaFoldDB" id="A0A643C4E3"/>